<keyword evidence="1" id="KW-0378">Hydrolase</keyword>
<dbReference type="RefSeq" id="XP_064679385.1">
    <property type="nucleotide sequence ID" value="XM_064822785.1"/>
</dbReference>
<reference evidence="1 2" key="1">
    <citation type="submission" date="2022-11" db="EMBL/GenBank/DDBJ databases">
        <title>Mucor velutinosus strain NIH1002 WGS.</title>
        <authorList>
            <person name="Subramanian P."/>
            <person name="Mullikin J.C."/>
            <person name="Segre J.A."/>
            <person name="Zelazny A.M."/>
        </authorList>
    </citation>
    <scope>NUCLEOTIDE SEQUENCE [LARGE SCALE GENOMIC DNA]</scope>
    <source>
        <strain evidence="1 2">NIH1002</strain>
    </source>
</reference>
<dbReference type="GO" id="GO:0004427">
    <property type="term" value="F:inorganic diphosphate phosphatase activity"/>
    <property type="evidence" value="ECO:0007669"/>
    <property type="project" value="UniProtKB-EC"/>
</dbReference>
<proteinExistence type="predicted"/>
<comment type="caution">
    <text evidence="1">The sequence shown here is derived from an EMBL/GenBank/DDBJ whole genome shotgun (WGS) entry which is preliminary data.</text>
</comment>
<dbReference type="Proteomes" id="UP001304243">
    <property type="component" value="Unassembled WGS sequence"/>
</dbReference>
<protein>
    <submittedName>
        <fullName evidence="1">Inorganic pyrophosphatase</fullName>
        <ecNumber evidence="1">3.6.1.1</ecNumber>
    </submittedName>
</protein>
<name>A0AAN7HLC6_9FUNG</name>
<evidence type="ECO:0000313" key="1">
    <source>
        <dbReference type="EMBL" id="KAK4512719.1"/>
    </source>
</evidence>
<dbReference type="EMBL" id="JASEJX010000021">
    <property type="protein sequence ID" value="KAK4512719.1"/>
    <property type="molecule type" value="Genomic_DNA"/>
</dbReference>
<sequence>MIISHANREYAIVEVTKSNNSMKQLIEGGRKCPEMMGQMFDTLVSKCPRQQRSMKVYGCLLSRLECTPMELSSPDGHVKLMKRGEVVEHPESALLFKTELAALLSYFWRFKLAIEFVLEVMVNG</sequence>
<gene>
    <name evidence="1" type="primary">IPP1_1</name>
    <name evidence="1" type="ORF">ATC70_003425</name>
</gene>
<evidence type="ECO:0000313" key="2">
    <source>
        <dbReference type="Proteomes" id="UP001304243"/>
    </source>
</evidence>
<dbReference type="AlphaFoldDB" id="A0AAN7HLC6"/>
<keyword evidence="2" id="KW-1185">Reference proteome</keyword>
<organism evidence="1 2">
    <name type="scientific">Mucor velutinosus</name>
    <dbReference type="NCBI Taxonomy" id="708070"/>
    <lineage>
        <taxon>Eukaryota</taxon>
        <taxon>Fungi</taxon>
        <taxon>Fungi incertae sedis</taxon>
        <taxon>Mucoromycota</taxon>
        <taxon>Mucoromycotina</taxon>
        <taxon>Mucoromycetes</taxon>
        <taxon>Mucorales</taxon>
        <taxon>Mucorineae</taxon>
        <taxon>Mucoraceae</taxon>
        <taxon>Mucor</taxon>
    </lineage>
</organism>
<accession>A0AAN7HLC6</accession>
<dbReference type="GeneID" id="89947127"/>
<dbReference type="EC" id="3.6.1.1" evidence="1"/>